<dbReference type="InterPro" id="IPR023660">
    <property type="entry name" value="Arg_Kinase"/>
</dbReference>
<dbReference type="Proteomes" id="UP000001572">
    <property type="component" value="Chromosome"/>
</dbReference>
<dbReference type="STRING" id="293826.Amet_4513"/>
<evidence type="ECO:0000256" key="5">
    <source>
        <dbReference type="ARBA" id="ARBA00051816"/>
    </source>
</evidence>
<evidence type="ECO:0000256" key="3">
    <source>
        <dbReference type="ARBA" id="ARBA00022777"/>
    </source>
</evidence>
<evidence type="ECO:0000256" key="8">
    <source>
        <dbReference type="RuleBase" id="RU000505"/>
    </source>
</evidence>
<dbReference type="GO" id="GO:1990424">
    <property type="term" value="F:protein arginine kinase activity"/>
    <property type="evidence" value="ECO:0007669"/>
    <property type="project" value="UniProtKB-EC"/>
</dbReference>
<reference evidence="11" key="1">
    <citation type="journal article" date="2016" name="Genome Announc.">
        <title>Complete genome sequence of Alkaliphilus metalliredigens strain QYMF, an alkaliphilic and metal-reducing bacterium isolated from borax-contaminated leachate ponds.</title>
        <authorList>
            <person name="Hwang C."/>
            <person name="Copeland A."/>
            <person name="Lucas S."/>
            <person name="Lapidus A."/>
            <person name="Barry K."/>
            <person name="Detter J.C."/>
            <person name="Glavina Del Rio T."/>
            <person name="Hammon N."/>
            <person name="Israni S."/>
            <person name="Dalin E."/>
            <person name="Tice H."/>
            <person name="Pitluck S."/>
            <person name="Chertkov O."/>
            <person name="Brettin T."/>
            <person name="Bruce D."/>
            <person name="Han C."/>
            <person name="Schmutz J."/>
            <person name="Larimer F."/>
            <person name="Land M.L."/>
            <person name="Hauser L."/>
            <person name="Kyrpides N."/>
            <person name="Mikhailova N."/>
            <person name="Ye Q."/>
            <person name="Zhou J."/>
            <person name="Richardson P."/>
            <person name="Fields M.W."/>
        </authorList>
    </citation>
    <scope>NUCLEOTIDE SEQUENCE [LARGE SCALE GENOMIC DNA]</scope>
    <source>
        <strain evidence="11">QYMF</strain>
    </source>
</reference>
<comment type="activity regulation">
    <text evidence="6">Appears to be allosterically activated by the binding of pArg-containing polypeptides to the pArg-binding pocket localized in the C-terminal domain of McsB.</text>
</comment>
<dbReference type="CDD" id="cd07930">
    <property type="entry name" value="bacterial_phosphagen_kinase"/>
    <property type="match status" value="1"/>
</dbReference>
<feature type="binding site" evidence="6 7">
    <location>
        <begin position="167"/>
        <end position="171"/>
    </location>
    <ligand>
        <name>ATP</name>
        <dbReference type="ChEBI" id="CHEBI:30616"/>
    </ligand>
</feature>
<feature type="binding site" evidence="6 7">
    <location>
        <position position="116"/>
    </location>
    <ligand>
        <name>ATP</name>
        <dbReference type="ChEBI" id="CHEBI:30616"/>
    </ligand>
</feature>
<feature type="binding site" evidence="6 7">
    <location>
        <position position="82"/>
    </location>
    <ligand>
        <name>ATP</name>
        <dbReference type="ChEBI" id="CHEBI:30616"/>
    </ligand>
</feature>
<keyword evidence="2 6" id="KW-0547">Nucleotide-binding</keyword>
<dbReference type="InterPro" id="IPR022414">
    <property type="entry name" value="ATP-guanido_PTrfase_cat"/>
</dbReference>
<keyword evidence="1 6" id="KW-0808">Transferase</keyword>
<dbReference type="InterPro" id="IPR014746">
    <property type="entry name" value="Gln_synth/guanido_kin_cat_dom"/>
</dbReference>
<dbReference type="SUPFAM" id="SSF55931">
    <property type="entry name" value="Glutamine synthetase/guanido kinase"/>
    <property type="match status" value="1"/>
</dbReference>
<name>A6TWL7_ALKMQ</name>
<dbReference type="OrthoDB" id="9791353at2"/>
<gene>
    <name evidence="6" type="primary">mcsB</name>
    <name evidence="10" type="ordered locus">Amet_4513</name>
</gene>
<comment type="catalytic activity">
    <reaction evidence="5 6">
        <text>L-arginyl-[protein] + ATP = N(omega)-phospho-L-arginyl-[protein] + ADP + H(+)</text>
        <dbReference type="Rhea" id="RHEA:43384"/>
        <dbReference type="Rhea" id="RHEA-COMP:10532"/>
        <dbReference type="Rhea" id="RHEA-COMP:10533"/>
        <dbReference type="ChEBI" id="CHEBI:15378"/>
        <dbReference type="ChEBI" id="CHEBI:29965"/>
        <dbReference type="ChEBI" id="CHEBI:30616"/>
        <dbReference type="ChEBI" id="CHEBI:83226"/>
        <dbReference type="ChEBI" id="CHEBI:456216"/>
        <dbReference type="EC" id="2.7.14.1"/>
    </reaction>
</comment>
<dbReference type="PROSITE" id="PS00112">
    <property type="entry name" value="PHOSPHAGEN_KINASE"/>
    <property type="match status" value="1"/>
</dbReference>
<organism evidence="10 11">
    <name type="scientific">Alkaliphilus metalliredigens (strain QYMF)</name>
    <dbReference type="NCBI Taxonomy" id="293826"/>
    <lineage>
        <taxon>Bacteria</taxon>
        <taxon>Bacillati</taxon>
        <taxon>Bacillota</taxon>
        <taxon>Clostridia</taxon>
        <taxon>Peptostreptococcales</taxon>
        <taxon>Natronincolaceae</taxon>
        <taxon>Alkaliphilus</taxon>
    </lineage>
</organism>
<sequence>MTKWIKDTGPESDIVVSSRIRIARNIKGIPFPHRLSEDGADSVNQQVYKALMEGDHTLKNQLMLLKMNDMDQVERLNYVEKHLISPHLARSFQGGSVFINQEETISIMMNEEDHIRIQCLLPGLQLETLWELGDEIDNLLEEKIEFAFNEDLGYLTSCPTNLGTGIRASVMMHLPALTLSRSIQRVLQAASQIGLAIRGIYGEGSEFAGNLYQISNQVTLGRTEEEIVQHLKDVVMQIIHKERMTRENLLSGNKVAVEDRVFRSLGIMKNARILSSSEAMQLISDVKLGINLKLVEDIKLEQLNQLMMMIQPGYLQKHFQESLTEEARDIKRAQITRESLA</sequence>
<comment type="similarity">
    <text evidence="6 7 8">Belongs to the ATP:guanido phosphotransferase family.</text>
</comment>
<feature type="binding site" evidence="6 7">
    <location>
        <begin position="17"/>
        <end position="21"/>
    </location>
    <ligand>
        <name>ATP</name>
        <dbReference type="ChEBI" id="CHEBI:30616"/>
    </ligand>
</feature>
<dbReference type="Pfam" id="PF00217">
    <property type="entry name" value="ATP-gua_Ptrans"/>
    <property type="match status" value="1"/>
</dbReference>
<keyword evidence="3 6" id="KW-0418">Kinase</keyword>
<evidence type="ECO:0000256" key="7">
    <source>
        <dbReference type="PROSITE-ProRule" id="PRU00843"/>
    </source>
</evidence>
<dbReference type="FunFam" id="3.30.590.10:FF:000007">
    <property type="entry name" value="Protein-arginine kinase"/>
    <property type="match status" value="1"/>
</dbReference>
<dbReference type="KEGG" id="amt:Amet_4513"/>
<dbReference type="EMBL" id="CP000724">
    <property type="protein sequence ID" value="ABR50585.1"/>
    <property type="molecule type" value="Genomic_DNA"/>
</dbReference>
<dbReference type="GO" id="GO:0005615">
    <property type="term" value="C:extracellular space"/>
    <property type="evidence" value="ECO:0007669"/>
    <property type="project" value="TreeGrafter"/>
</dbReference>
<dbReference type="RefSeq" id="WP_012065476.1">
    <property type="nucleotide sequence ID" value="NC_009633.1"/>
</dbReference>
<dbReference type="EC" id="2.7.14.1" evidence="6"/>
<dbReference type="InterPro" id="IPR022415">
    <property type="entry name" value="ATP-guanido_PTrfase_AS"/>
</dbReference>
<dbReference type="GO" id="GO:0005524">
    <property type="term" value="F:ATP binding"/>
    <property type="evidence" value="ECO:0007669"/>
    <property type="project" value="UniProtKB-UniRule"/>
</dbReference>
<evidence type="ECO:0000256" key="1">
    <source>
        <dbReference type="ARBA" id="ARBA00022679"/>
    </source>
</evidence>
<protein>
    <recommendedName>
        <fullName evidence="6">Protein-arginine kinase</fullName>
        <ecNumber evidence="6">2.7.14.1</ecNumber>
    </recommendedName>
</protein>
<evidence type="ECO:0000256" key="4">
    <source>
        <dbReference type="ARBA" id="ARBA00022840"/>
    </source>
</evidence>
<dbReference type="eggNOG" id="COG3869">
    <property type="taxonomic scope" value="Bacteria"/>
</dbReference>
<comment type="function">
    <text evidence="6">Catalyzes the specific phosphorylation of arginine residues in proteins.</text>
</comment>
<evidence type="ECO:0000256" key="2">
    <source>
        <dbReference type="ARBA" id="ARBA00022741"/>
    </source>
</evidence>
<evidence type="ECO:0000313" key="11">
    <source>
        <dbReference type="Proteomes" id="UP000001572"/>
    </source>
</evidence>
<evidence type="ECO:0000259" key="9">
    <source>
        <dbReference type="PROSITE" id="PS51510"/>
    </source>
</evidence>
<feature type="short sequence motif" description="RDXXRA motif of the pArg binding pocket involved in allosteric regulation" evidence="6">
    <location>
        <begin position="328"/>
        <end position="333"/>
    </location>
</feature>
<dbReference type="PROSITE" id="PS51510">
    <property type="entry name" value="PHOSPHAGEN_KINASE_C"/>
    <property type="match status" value="1"/>
</dbReference>
<dbReference type="GO" id="GO:0046314">
    <property type="term" value="P:phosphocreatine biosynthetic process"/>
    <property type="evidence" value="ECO:0007669"/>
    <property type="project" value="InterPro"/>
</dbReference>
<dbReference type="AlphaFoldDB" id="A6TWL7"/>
<dbReference type="GO" id="GO:0004111">
    <property type="term" value="F:creatine kinase activity"/>
    <property type="evidence" value="ECO:0007669"/>
    <property type="project" value="InterPro"/>
</dbReference>
<proteinExistence type="inferred from homology"/>
<feature type="binding site" evidence="6 7">
    <location>
        <begin position="198"/>
        <end position="203"/>
    </location>
    <ligand>
        <name>ATP</name>
        <dbReference type="ChEBI" id="CHEBI:30616"/>
    </ligand>
</feature>
<dbReference type="Gene3D" id="3.30.590.10">
    <property type="entry name" value="Glutamine synthetase/guanido kinase, catalytic domain"/>
    <property type="match status" value="1"/>
</dbReference>
<dbReference type="PANTHER" id="PTHR11547">
    <property type="entry name" value="ARGININE OR CREATINE KINASE"/>
    <property type="match status" value="1"/>
</dbReference>
<dbReference type="PANTHER" id="PTHR11547:SF38">
    <property type="entry name" value="ARGININE KINASE 1-RELATED"/>
    <property type="match status" value="1"/>
</dbReference>
<keyword evidence="6" id="KW-0021">Allosteric enzyme</keyword>
<dbReference type="HOGENOM" id="CLU_066591_1_0_9"/>
<feature type="domain" description="Phosphagen kinase C-terminal" evidence="9">
    <location>
        <begin position="14"/>
        <end position="245"/>
    </location>
</feature>
<keyword evidence="4 6" id="KW-0067">ATP-binding</keyword>
<evidence type="ECO:0000256" key="6">
    <source>
        <dbReference type="HAMAP-Rule" id="MF_00602"/>
    </source>
</evidence>
<accession>A6TWL7</accession>
<dbReference type="InterPro" id="IPR000749">
    <property type="entry name" value="ATP-guanido_PTrfase"/>
</dbReference>
<dbReference type="NCBIfam" id="NF002194">
    <property type="entry name" value="PRK01059.1-4"/>
    <property type="match status" value="1"/>
</dbReference>
<dbReference type="HAMAP" id="MF_00602">
    <property type="entry name" value="Prot_Arg_kinase"/>
    <property type="match status" value="1"/>
</dbReference>
<keyword evidence="11" id="KW-1185">Reference proteome</keyword>
<evidence type="ECO:0000313" key="10">
    <source>
        <dbReference type="EMBL" id="ABR50585.1"/>
    </source>
</evidence>